<name>A0A1H6JFX0_9FLAO</name>
<dbReference type="Proteomes" id="UP000199634">
    <property type="component" value="Unassembled WGS sequence"/>
</dbReference>
<keyword evidence="1" id="KW-0472">Membrane</keyword>
<accession>A0A1H6JFX0</accession>
<protein>
    <submittedName>
        <fullName evidence="2">Uncharacterized protein</fullName>
    </submittedName>
</protein>
<keyword evidence="1" id="KW-0812">Transmembrane</keyword>
<evidence type="ECO:0000313" key="3">
    <source>
        <dbReference type="Proteomes" id="UP000199634"/>
    </source>
</evidence>
<evidence type="ECO:0000256" key="1">
    <source>
        <dbReference type="SAM" id="Phobius"/>
    </source>
</evidence>
<organism evidence="2 3">
    <name type="scientific">Paenimyroides marinum</name>
    <dbReference type="NCBI Taxonomy" id="1159016"/>
    <lineage>
        <taxon>Bacteria</taxon>
        <taxon>Pseudomonadati</taxon>
        <taxon>Bacteroidota</taxon>
        <taxon>Flavobacteriia</taxon>
        <taxon>Flavobacteriales</taxon>
        <taxon>Flavobacteriaceae</taxon>
        <taxon>Paenimyroides</taxon>
    </lineage>
</organism>
<keyword evidence="3" id="KW-1185">Reference proteome</keyword>
<evidence type="ECO:0000313" key="2">
    <source>
        <dbReference type="EMBL" id="SEH61166.1"/>
    </source>
</evidence>
<proteinExistence type="predicted"/>
<gene>
    <name evidence="2" type="ORF">SAMN02927937_00456</name>
</gene>
<dbReference type="AlphaFoldDB" id="A0A1H6JFX0"/>
<feature type="transmembrane region" description="Helical" evidence="1">
    <location>
        <begin position="118"/>
        <end position="136"/>
    </location>
</feature>
<dbReference type="STRING" id="1159016.SAMN02927937_00456"/>
<keyword evidence="1" id="KW-1133">Transmembrane helix</keyword>
<sequence length="137" mass="16319">MKKQALKMLFHKIYSETDIICDGYHFSKISRYISDYNLSENEVEKVFNIIKKNKIFFDEEIKKKKGNGNLAFYFRIYCDVVYENKENNYIDSQKLIDAINNDNNSDVPNKISKTNKNIKYVVLLIFLVAFFLYQILK</sequence>
<reference evidence="2 3" key="1">
    <citation type="submission" date="2016-10" db="EMBL/GenBank/DDBJ databases">
        <authorList>
            <person name="de Groot N.N."/>
        </authorList>
    </citation>
    <scope>NUCLEOTIDE SEQUENCE [LARGE SCALE GENOMIC DNA]</scope>
    <source>
        <strain evidence="2 3">CGMCC 1.10825</strain>
    </source>
</reference>
<dbReference type="EMBL" id="FNXE01000004">
    <property type="protein sequence ID" value="SEH61166.1"/>
    <property type="molecule type" value="Genomic_DNA"/>
</dbReference>
<dbReference type="RefSeq" id="WP_091095887.1">
    <property type="nucleotide sequence ID" value="NZ_FNXE01000004.1"/>
</dbReference>